<dbReference type="SMART" id="SM00244">
    <property type="entry name" value="PHB"/>
    <property type="match status" value="1"/>
</dbReference>
<dbReference type="InterPro" id="IPR036013">
    <property type="entry name" value="Band_7/SPFH_dom_sf"/>
</dbReference>
<keyword evidence="4" id="KW-0999">Mitochondrion inner membrane</keyword>
<dbReference type="InterPro" id="IPR000163">
    <property type="entry name" value="Prohibitin"/>
</dbReference>
<dbReference type="Proteomes" id="UP001271007">
    <property type="component" value="Unassembled WGS sequence"/>
</dbReference>
<evidence type="ECO:0000313" key="7">
    <source>
        <dbReference type="Proteomes" id="UP001271007"/>
    </source>
</evidence>
<dbReference type="InterPro" id="IPR001107">
    <property type="entry name" value="Band_7"/>
</dbReference>
<evidence type="ECO:0000256" key="3">
    <source>
        <dbReference type="ARBA" id="ARBA00066275"/>
    </source>
</evidence>
<evidence type="ECO:0000256" key="2">
    <source>
        <dbReference type="ARBA" id="ARBA00053189"/>
    </source>
</evidence>
<keyword evidence="4" id="KW-0472">Membrane</keyword>
<dbReference type="Pfam" id="PF01145">
    <property type="entry name" value="Band_7"/>
    <property type="match status" value="1"/>
</dbReference>
<accession>A0AAJ0DCQ9</accession>
<dbReference type="GO" id="GO:0035632">
    <property type="term" value="C:mitochondrial prohibitin complex"/>
    <property type="evidence" value="ECO:0007669"/>
    <property type="project" value="UniProtKB-ARBA"/>
</dbReference>
<name>A0AAJ0DCQ9_9PEZI</name>
<comment type="subunit">
    <text evidence="3">The mitochondrial prohibitin complex consists of two subunits (PHB1 and PHB2). The subunits assemble into a membrane-associated ring-shaped supercomplex of approximately 1 mDa. Interacts with ATG24/SNX4; the interaction is direct and plays a role in mitophagy.</text>
</comment>
<dbReference type="PANTHER" id="PTHR23222">
    <property type="entry name" value="PROHIBITIN"/>
    <property type="match status" value="1"/>
</dbReference>
<comment type="subcellular location">
    <subcellularLocation>
        <location evidence="4">Mitochondrion inner membrane</location>
    </subcellularLocation>
</comment>
<reference evidence="6" key="1">
    <citation type="submission" date="2023-04" db="EMBL/GenBank/DDBJ databases">
        <title>Black Yeasts Isolated from many extreme environments.</title>
        <authorList>
            <person name="Coleine C."/>
            <person name="Stajich J.E."/>
            <person name="Selbmann L."/>
        </authorList>
    </citation>
    <scope>NUCLEOTIDE SEQUENCE</scope>
    <source>
        <strain evidence="6">CCFEE 5312</strain>
    </source>
</reference>
<feature type="domain" description="Band 7" evidence="5">
    <location>
        <begin position="25"/>
        <end position="186"/>
    </location>
</feature>
<dbReference type="Gene3D" id="3.30.479.30">
    <property type="entry name" value="Band 7 domain"/>
    <property type="match status" value="1"/>
</dbReference>
<dbReference type="SUPFAM" id="SSF117892">
    <property type="entry name" value="Band 7/SPFH domain"/>
    <property type="match status" value="1"/>
</dbReference>
<sequence>MAQVLNQVYRFAIPTAVAFSLASASIYDVKGGTRAVIFDRLRGVSEDVVNEGTHFLVPWLQKAITFDVRTKPRNISTTTGSKDLQMVSLTLRVLHRPEVGQLPKIYQNLGQDYDERVLPSIGNEVLKAIVAQFDAAELITQREAVSNRIRADLLKRAAEFNIQLEDVSITHMTFGREFTKAVEDKQIAQQDAERARFIVEKAEQERQANVIRAEGESEAAEVISKAIAKSGDGLIQIRRIETQKDVAQLLANNPNVTYLPGGGAGQDGKGGQGGGNFLLGLSGR</sequence>
<comment type="function">
    <text evidence="2">Prohibitin probably acts as a holdase/unfoldase for the stabilization of newly synthesized mitochondrial proteins. Involved in mitophagy. Required for the switch to necrotrophic growth.</text>
</comment>
<evidence type="ECO:0000259" key="5">
    <source>
        <dbReference type="SMART" id="SM00244"/>
    </source>
</evidence>
<keyword evidence="4" id="KW-0496">Mitochondrion</keyword>
<organism evidence="6 7">
    <name type="scientific">Extremus antarcticus</name>
    <dbReference type="NCBI Taxonomy" id="702011"/>
    <lineage>
        <taxon>Eukaryota</taxon>
        <taxon>Fungi</taxon>
        <taxon>Dikarya</taxon>
        <taxon>Ascomycota</taxon>
        <taxon>Pezizomycotina</taxon>
        <taxon>Dothideomycetes</taxon>
        <taxon>Dothideomycetidae</taxon>
        <taxon>Mycosphaerellales</taxon>
        <taxon>Extremaceae</taxon>
        <taxon>Extremus</taxon>
    </lineage>
</organism>
<gene>
    <name evidence="6" type="primary">PHB1</name>
    <name evidence="6" type="ORF">LTR09_007197</name>
</gene>
<dbReference type="PANTHER" id="PTHR23222:SF0">
    <property type="entry name" value="PROHIBITIN 1"/>
    <property type="match status" value="1"/>
</dbReference>
<evidence type="ECO:0000256" key="1">
    <source>
        <dbReference type="ARBA" id="ARBA00009658"/>
    </source>
</evidence>
<comment type="caution">
    <text evidence="6">The sequence shown here is derived from an EMBL/GenBank/DDBJ whole genome shotgun (WGS) entry which is preliminary data.</text>
</comment>
<proteinExistence type="inferred from homology"/>
<dbReference type="PRINTS" id="PR00679">
    <property type="entry name" value="PROHIBITIN"/>
</dbReference>
<dbReference type="FunFam" id="3.30.479.30:FF:000001">
    <property type="entry name" value="Prohibitin 2"/>
    <property type="match status" value="1"/>
</dbReference>
<dbReference type="AlphaFoldDB" id="A0AAJ0DCQ9"/>
<keyword evidence="7" id="KW-1185">Reference proteome</keyword>
<dbReference type="GO" id="GO:0000423">
    <property type="term" value="P:mitophagy"/>
    <property type="evidence" value="ECO:0007669"/>
    <property type="project" value="UniProtKB-ARBA"/>
</dbReference>
<dbReference type="EMBL" id="JAWDJX010000025">
    <property type="protein sequence ID" value="KAK3051542.1"/>
    <property type="molecule type" value="Genomic_DNA"/>
</dbReference>
<evidence type="ECO:0000313" key="6">
    <source>
        <dbReference type="EMBL" id="KAK3051542.1"/>
    </source>
</evidence>
<protein>
    <recommendedName>
        <fullName evidence="4">Prohibitin</fullName>
    </recommendedName>
</protein>
<evidence type="ECO:0000256" key="4">
    <source>
        <dbReference type="RuleBase" id="RU366048"/>
    </source>
</evidence>
<dbReference type="GO" id="GO:0007005">
    <property type="term" value="P:mitochondrion organization"/>
    <property type="evidence" value="ECO:0007669"/>
    <property type="project" value="TreeGrafter"/>
</dbReference>
<dbReference type="CDD" id="cd03401">
    <property type="entry name" value="SPFH_prohibitin"/>
    <property type="match status" value="1"/>
</dbReference>
<comment type="similarity">
    <text evidence="1 4">Belongs to the prohibitin family.</text>
</comment>